<dbReference type="InterPro" id="IPR014248">
    <property type="entry name" value="Spore_coat_assembly_SafA"/>
</dbReference>
<dbReference type="SUPFAM" id="SSF54106">
    <property type="entry name" value="LysM domain"/>
    <property type="match status" value="1"/>
</dbReference>
<dbReference type="PANTHER" id="PTHR33734">
    <property type="entry name" value="LYSM DOMAIN-CONTAINING GPI-ANCHORED PROTEIN 2"/>
    <property type="match status" value="1"/>
</dbReference>
<dbReference type="NCBIfam" id="TIGR02899">
    <property type="entry name" value="spore_safA"/>
    <property type="match status" value="1"/>
</dbReference>
<reference evidence="3 4" key="1">
    <citation type="submission" date="2020-01" db="EMBL/GenBank/DDBJ databases">
        <title>A novel Bacillus sp. from Pasinler.</title>
        <authorList>
            <person name="Adiguzel A."/>
            <person name="Ay H."/>
            <person name="Baltaci M.O."/>
        </authorList>
    </citation>
    <scope>NUCLEOTIDE SEQUENCE [LARGE SCALE GENOMIC DNA]</scope>
    <source>
        <strain evidence="3 4">P1</strain>
    </source>
</reference>
<organism evidence="3 4">
    <name type="scientific">Pallidibacillus pasinlerensis</name>
    <dbReference type="NCBI Taxonomy" id="2703818"/>
    <lineage>
        <taxon>Bacteria</taxon>
        <taxon>Bacillati</taxon>
        <taxon>Bacillota</taxon>
        <taxon>Bacilli</taxon>
        <taxon>Bacillales</taxon>
        <taxon>Bacillaceae</taxon>
        <taxon>Pallidibacillus</taxon>
    </lineage>
</organism>
<accession>A0ABX0A5C5</accession>
<dbReference type="SMART" id="SM00257">
    <property type="entry name" value="LysM"/>
    <property type="match status" value="1"/>
</dbReference>
<protein>
    <submittedName>
        <fullName evidence="3">SafA/ExsA family spore coat assembly protein</fullName>
    </submittedName>
</protein>
<feature type="region of interest" description="Disordered" evidence="1">
    <location>
        <begin position="49"/>
        <end position="86"/>
    </location>
</feature>
<comment type="caution">
    <text evidence="3">The sequence shown here is derived from an EMBL/GenBank/DDBJ whole genome shotgun (WGS) entry which is preliminary data.</text>
</comment>
<dbReference type="PANTHER" id="PTHR33734:SF34">
    <property type="entry name" value="SPOIVD-ASSOCIATED FACTOR A"/>
    <property type="match status" value="1"/>
</dbReference>
<dbReference type="Gene3D" id="3.10.350.10">
    <property type="entry name" value="LysM domain"/>
    <property type="match status" value="1"/>
</dbReference>
<evidence type="ECO:0000313" key="4">
    <source>
        <dbReference type="Proteomes" id="UP000743899"/>
    </source>
</evidence>
<dbReference type="Proteomes" id="UP000743899">
    <property type="component" value="Unassembled WGS sequence"/>
</dbReference>
<evidence type="ECO:0000259" key="2">
    <source>
        <dbReference type="PROSITE" id="PS51782"/>
    </source>
</evidence>
<feature type="domain" description="LysM" evidence="2">
    <location>
        <begin position="2"/>
        <end position="47"/>
    </location>
</feature>
<dbReference type="EMBL" id="JAACYS010000070">
    <property type="protein sequence ID" value="NCU18642.1"/>
    <property type="molecule type" value="Genomic_DNA"/>
</dbReference>
<dbReference type="Pfam" id="PF01476">
    <property type="entry name" value="LysM"/>
    <property type="match status" value="1"/>
</dbReference>
<proteinExistence type="predicted"/>
<dbReference type="CDD" id="cd00118">
    <property type="entry name" value="LysM"/>
    <property type="match status" value="1"/>
</dbReference>
<dbReference type="RefSeq" id="WP_161921471.1">
    <property type="nucleotide sequence ID" value="NZ_JAACYS010000070.1"/>
</dbReference>
<sequence>MRIHIVQKGDTLWKIAQKYGVDFEQLKSMNTHLSNPDVIMPGMKIKVPTSSESVKKETPIKEQPITQQPFKQKETPTKPVQQPVKEQPKEIIKEVPKPVKKEIPNPIYMPKPPQPIMPEIDINNYYLLNMQKMNIEQQQPAPQPIQPVKEMPELPQLQEIPKEEPIEEEPVKEEPIVQQQPVQPQMYIQPMPCPPCYPITPVLPGSGMPCMPMPCYPIGFPHGGWGGYQPAMTLPATWGYPQMTQPQMGTYGQMGQNMQEFDQSMMGQQMPASMDQSTMGQQMPMDFNAGMMSQQMPGTDMNDPTMWQQQQSPMNTTQMYNDDNQDFDDDYNNDFDTVQLPLSPVQGVQDMNPGANQPAMEQWSQQLMYPTMPQQMTTPMMQPHYPMSYQMPMMPQQDCGCGSNQLIGTFGPDTTHPSHLHFPAGSYPTADMWSGANMPQSQEMMDMSQYYQPQQQMYGPTPFHGTMPYGQGMDINYPFNQYRPEDDFEDDE</sequence>
<gene>
    <name evidence="3" type="primary">safA</name>
    <name evidence="3" type="ORF">GW534_13095</name>
</gene>
<dbReference type="PROSITE" id="PS51782">
    <property type="entry name" value="LYSM"/>
    <property type="match status" value="1"/>
</dbReference>
<keyword evidence="4" id="KW-1185">Reference proteome</keyword>
<evidence type="ECO:0000313" key="3">
    <source>
        <dbReference type="EMBL" id="NCU18642.1"/>
    </source>
</evidence>
<dbReference type="InterPro" id="IPR018392">
    <property type="entry name" value="LysM"/>
</dbReference>
<dbReference type="InterPro" id="IPR036779">
    <property type="entry name" value="LysM_dom_sf"/>
</dbReference>
<name>A0ABX0A5C5_9BACI</name>
<evidence type="ECO:0000256" key="1">
    <source>
        <dbReference type="SAM" id="MobiDB-lite"/>
    </source>
</evidence>